<comment type="caution">
    <text evidence="1">The sequence shown here is derived from an EMBL/GenBank/DDBJ whole genome shotgun (WGS) entry which is preliminary data.</text>
</comment>
<accession>A0ABP5YLF9</accession>
<sequence>MYQYERPGRTRGDLQIIVDEIPRVAEQRTWVPILVLTVGVFAFTRSGNLIDRIRARDEAAKDVNRMLAELLAKLSKLDVALQEVHENISAYRSAYLDVASGAAESGRTWSPEFGFESDHYGPRVSLYGRKSLEILLEEPEFQRLQCALEAVADHLTDIREKGISSVALRILSPVWEELYNCRLQSHLYHSTSRYAVGIEYSMLGLGWMKERLETKERHFRRLAKKDDRDDGELDSKLVEESYHLDELILQSRLAHCQLQKIEKFLLKRLHGTSLTKLVSAVGHK</sequence>
<proteinExistence type="predicted"/>
<dbReference type="EMBL" id="BAAASR010000005">
    <property type="protein sequence ID" value="GAA2482334.1"/>
    <property type="molecule type" value="Genomic_DNA"/>
</dbReference>
<keyword evidence="2" id="KW-1185">Reference proteome</keyword>
<gene>
    <name evidence="1" type="ORF">GCM10010393_11260</name>
</gene>
<organism evidence="1 2">
    <name type="scientific">Streptomyces gobitricini</name>
    <dbReference type="NCBI Taxonomy" id="68211"/>
    <lineage>
        <taxon>Bacteria</taxon>
        <taxon>Bacillati</taxon>
        <taxon>Actinomycetota</taxon>
        <taxon>Actinomycetes</taxon>
        <taxon>Kitasatosporales</taxon>
        <taxon>Streptomycetaceae</taxon>
        <taxon>Streptomyces</taxon>
    </lineage>
</organism>
<evidence type="ECO:0000313" key="2">
    <source>
        <dbReference type="Proteomes" id="UP001499942"/>
    </source>
</evidence>
<reference evidence="2" key="1">
    <citation type="journal article" date="2019" name="Int. J. Syst. Evol. Microbiol.">
        <title>The Global Catalogue of Microorganisms (GCM) 10K type strain sequencing project: providing services to taxonomists for standard genome sequencing and annotation.</title>
        <authorList>
            <consortium name="The Broad Institute Genomics Platform"/>
            <consortium name="The Broad Institute Genome Sequencing Center for Infectious Disease"/>
            <person name="Wu L."/>
            <person name="Ma J."/>
        </authorList>
    </citation>
    <scope>NUCLEOTIDE SEQUENCE [LARGE SCALE GENOMIC DNA]</scope>
    <source>
        <strain evidence="2">JCM 5062</strain>
    </source>
</reference>
<protein>
    <submittedName>
        <fullName evidence="1">Uncharacterized protein</fullName>
    </submittedName>
</protein>
<evidence type="ECO:0000313" key="1">
    <source>
        <dbReference type="EMBL" id="GAA2482334.1"/>
    </source>
</evidence>
<dbReference type="Proteomes" id="UP001499942">
    <property type="component" value="Unassembled WGS sequence"/>
</dbReference>
<name>A0ABP5YLF9_9ACTN</name>